<proteinExistence type="predicted"/>
<dbReference type="AlphaFoldDB" id="A0A1P8BGC2"/>
<dbReference type="Araport" id="AT5G18933"/>
<reference evidence="3" key="2">
    <citation type="journal article" date="2017" name="Plant J.">
        <title>Araport11: a complete reannotation of the Arabidopsis thaliana reference genome.</title>
        <authorList>
            <person name="Cheng C.Y."/>
            <person name="Krishnakumar V."/>
            <person name="Chan A.P."/>
            <person name="Thibaud-Nissen F."/>
            <person name="Schobel S."/>
            <person name="Town C.D."/>
        </authorList>
    </citation>
    <scope>GENOME REANNOTATION</scope>
    <source>
        <strain evidence="3">cv. Columbia</strain>
    </source>
</reference>
<keyword evidence="3" id="KW-1185">Reference proteome</keyword>
<dbReference type="RefSeq" id="NP_001332241.1">
    <property type="nucleotide sequence ID" value="NM_001343575.1"/>
</dbReference>
<sequence length="76" mass="8883">MRVKRPRIMIVGIMNEKDDESDMLVRFDNIAEMQNHEQQKIGVYAIQKFQGEGLSYKNYRRIDTRSGKACLGYAIN</sequence>
<dbReference type="ExpressionAtlas" id="A0A1P8BGC2">
    <property type="expression patterns" value="baseline"/>
</dbReference>
<dbReference type="EMBL" id="CP002688">
    <property type="protein sequence ID" value="ANM70650.1"/>
    <property type="molecule type" value="Genomic_DNA"/>
</dbReference>
<protein>
    <submittedName>
        <fullName evidence="2">Uncharacterized protein</fullName>
    </submittedName>
</protein>
<name>A0A1P8BGC2_ARATH</name>
<dbReference type="KEGG" id="ath:AT5G18933"/>
<organism evidence="2 3">
    <name type="scientific">Arabidopsis thaliana</name>
    <name type="common">Mouse-ear cress</name>
    <dbReference type="NCBI Taxonomy" id="3702"/>
    <lineage>
        <taxon>Eukaryota</taxon>
        <taxon>Viridiplantae</taxon>
        <taxon>Streptophyta</taxon>
        <taxon>Embryophyta</taxon>
        <taxon>Tracheophyta</taxon>
        <taxon>Spermatophyta</taxon>
        <taxon>Magnoliopsida</taxon>
        <taxon>eudicotyledons</taxon>
        <taxon>Gunneridae</taxon>
        <taxon>Pentapetalae</taxon>
        <taxon>rosids</taxon>
        <taxon>malvids</taxon>
        <taxon>Brassicales</taxon>
        <taxon>Brassicaceae</taxon>
        <taxon>Camelineae</taxon>
        <taxon>Arabidopsis</taxon>
    </lineage>
</organism>
<dbReference type="Proteomes" id="UP000006548">
    <property type="component" value="Chromosome 5"/>
</dbReference>
<dbReference type="GeneID" id="28721176"/>
<gene>
    <name evidence="1 2" type="ordered locus">At5g18933</name>
</gene>
<evidence type="ECO:0000313" key="3">
    <source>
        <dbReference type="Proteomes" id="UP000006548"/>
    </source>
</evidence>
<dbReference type="TAIR" id="AT5G18933"/>
<evidence type="ECO:0000313" key="1">
    <source>
        <dbReference type="Araport" id="AT5G18933"/>
    </source>
</evidence>
<reference evidence="2 3" key="1">
    <citation type="journal article" date="2000" name="Nature">
        <title>Sequence and analysis of chromosome 5 of the plant Arabidopsis thaliana.</title>
        <authorList>
            <consortium name="Kazusa DNA Research Institute"/>
            <consortium name="Cold Spring Harbor and Washington University in St Louis Sequencing Consortium"/>
            <consortium name="European Union Arabidopsis Genome Sequencing Consortium"/>
            <person name="Tabata S."/>
            <person name="Kaneko T."/>
            <person name="Nakamura Y."/>
            <person name="Kotani H."/>
            <person name="Kato T."/>
            <person name="Asamizu E."/>
            <person name="Miyajima N."/>
            <person name="Sasamoto S."/>
            <person name="Kimura T."/>
            <person name="Hosouchi T."/>
            <person name="Kawashima K."/>
            <person name="Kohara M."/>
            <person name="Matsumoto M."/>
            <person name="Matsuno A."/>
            <person name="Muraki A."/>
            <person name="Nakayama S."/>
            <person name="Nakazaki N."/>
            <person name="Naruo K."/>
            <person name="Okumura S."/>
            <person name="Shinpo S."/>
            <person name="Takeuchi C."/>
            <person name="Wada T."/>
            <person name="Watanabe A."/>
            <person name="Yamada M."/>
            <person name="Yasuda M."/>
            <person name="Sato S."/>
            <person name="de la Bastide M."/>
            <person name="Huang E."/>
            <person name="Spiegel L."/>
            <person name="Gnoj L."/>
            <person name="O'Shaughnessy A."/>
            <person name="Preston R."/>
            <person name="Habermann K."/>
            <person name="Murray J."/>
            <person name="Johnson D."/>
            <person name="Rohlfing T."/>
            <person name="Nelson J."/>
            <person name="Stoneking T."/>
            <person name="Pepin K."/>
            <person name="Spieth J."/>
            <person name="Sekhon M."/>
            <person name="Armstrong J."/>
            <person name="Becker M."/>
            <person name="Belter E."/>
            <person name="Cordum H."/>
            <person name="Cordes M."/>
            <person name="Courtney L."/>
            <person name="Courtney W."/>
            <person name="Dante M."/>
            <person name="Du H."/>
            <person name="Edwards J."/>
            <person name="Fryman J."/>
            <person name="Haakensen B."/>
            <person name="Lamar E."/>
            <person name="Latreille P."/>
            <person name="Leonard S."/>
            <person name="Meyer R."/>
            <person name="Mulvaney E."/>
            <person name="Ozersky P."/>
            <person name="Riley A."/>
            <person name="Strowmatt C."/>
            <person name="Wagner-McPherson C."/>
            <person name="Wollam A."/>
            <person name="Yoakum M."/>
            <person name="Bell M."/>
            <person name="Dedhia N."/>
            <person name="Parnell L."/>
            <person name="Shah R."/>
            <person name="Rodriguez M."/>
            <person name="See L.H."/>
            <person name="Vil D."/>
            <person name="Baker J."/>
            <person name="Kirchoff K."/>
            <person name="Toth K."/>
            <person name="King L."/>
            <person name="Bahret A."/>
            <person name="Miller B."/>
            <person name="Marra M."/>
            <person name="Martienssen R."/>
            <person name="McCombie W.R."/>
            <person name="Wilson R.K."/>
            <person name="Murphy G."/>
            <person name="Bancroft I."/>
            <person name="Volckaert G."/>
            <person name="Wambutt R."/>
            <person name="Dusterhoft A."/>
            <person name="Stiekema W."/>
            <person name="Pohl T."/>
            <person name="Entian K.D."/>
            <person name="Terryn N."/>
            <person name="Hartley N."/>
            <person name="Bent E."/>
            <person name="Johnson S."/>
            <person name="Langham S.A."/>
            <person name="McCullagh B."/>
            <person name="Robben J."/>
            <person name="Grymonprez B."/>
            <person name="Zimmermann W."/>
            <person name="Ramsperger U."/>
            <person name="Wedler H."/>
            <person name="Balke K."/>
            <person name="Wedler E."/>
            <person name="Peters S."/>
            <person name="van Staveren M."/>
            <person name="Dirkse W."/>
            <person name="Mooijman P."/>
            <person name="Lankhorst R.K."/>
            <person name="Weitzenegger T."/>
            <person name="Bothe G."/>
            <person name="Rose M."/>
            <person name="Hauf J."/>
            <person name="Berneiser S."/>
            <person name="Hempel S."/>
            <person name="Feldpausch M."/>
            <person name="Lamberth S."/>
            <person name="Villarroel R."/>
            <person name="Gielen J."/>
            <person name="Ardiles W."/>
            <person name="Bents O."/>
            <person name="Lemcke K."/>
            <person name="Kolesov G."/>
            <person name="Mayer K."/>
            <person name="Rudd S."/>
            <person name="Schoof H."/>
            <person name="Schueller C."/>
            <person name="Zaccaria P."/>
            <person name="Mewes H.W."/>
            <person name="Bevan M."/>
            <person name="Fransz P."/>
        </authorList>
    </citation>
    <scope>NUCLEOTIDE SEQUENCE [LARGE SCALE GENOMIC DNA]</scope>
    <source>
        <strain evidence="3">cv. Columbia</strain>
    </source>
</reference>
<evidence type="ECO:0000313" key="2">
    <source>
        <dbReference type="EMBL" id="ANM70650.1"/>
    </source>
</evidence>
<dbReference type="InParanoid" id="A0A1P8BGC2"/>
<accession>A0A1P8BGC2</accession>